<reference evidence="2" key="1">
    <citation type="submission" date="2023-03" db="EMBL/GenBank/DDBJ databases">
        <authorList>
            <person name="Pearce D."/>
        </authorList>
    </citation>
    <scope>NUCLEOTIDE SEQUENCE</scope>
    <source>
        <strain evidence="2">Mc</strain>
    </source>
</reference>
<keyword evidence="1" id="KW-0812">Transmembrane</keyword>
<feature type="transmembrane region" description="Helical" evidence="1">
    <location>
        <begin position="252"/>
        <end position="274"/>
    </location>
</feature>
<accession>A0AA35XZ47</accession>
<dbReference type="AlphaFoldDB" id="A0AA35XZ47"/>
<dbReference type="EMBL" id="OX458332">
    <property type="protein sequence ID" value="CAI8748398.1"/>
    <property type="molecule type" value="Genomic_DNA"/>
</dbReference>
<dbReference type="Gene3D" id="2.70.170.10">
    <property type="entry name" value="Neurotransmitter-gated ion-channel ligand-binding domain"/>
    <property type="match status" value="1"/>
</dbReference>
<evidence type="ECO:0000313" key="2">
    <source>
        <dbReference type="EMBL" id="CAI8748398.1"/>
    </source>
</evidence>
<keyword evidence="1" id="KW-0472">Membrane</keyword>
<keyword evidence="1" id="KW-1133">Transmembrane helix</keyword>
<dbReference type="GO" id="GO:0005230">
    <property type="term" value="F:extracellular ligand-gated monoatomic ion channel activity"/>
    <property type="evidence" value="ECO:0007669"/>
    <property type="project" value="InterPro"/>
</dbReference>
<gene>
    <name evidence="2" type="ORF">MCNOR_0601</name>
</gene>
<feature type="transmembrane region" description="Helical" evidence="1">
    <location>
        <begin position="351"/>
        <end position="373"/>
    </location>
</feature>
<feature type="transmembrane region" description="Helical" evidence="1">
    <location>
        <begin position="311"/>
        <end position="330"/>
    </location>
</feature>
<evidence type="ECO:0000313" key="3">
    <source>
        <dbReference type="Proteomes" id="UP001158598"/>
    </source>
</evidence>
<protein>
    <recommendedName>
        <fullName evidence="4">Neurotransmitter-gated ion-channel ligand-binding domain-containing protein</fullName>
    </recommendedName>
</protein>
<dbReference type="InterPro" id="IPR036734">
    <property type="entry name" value="Neur_chan_lig-bd_sf"/>
</dbReference>
<dbReference type="Gene3D" id="1.20.58.390">
    <property type="entry name" value="Neurotransmitter-gated ion-channel transmembrane domain"/>
    <property type="match status" value="1"/>
</dbReference>
<feature type="transmembrane region" description="Helical" evidence="1">
    <location>
        <begin position="12"/>
        <end position="31"/>
    </location>
</feature>
<dbReference type="InterPro" id="IPR038050">
    <property type="entry name" value="Neuro_actylchol_rec"/>
</dbReference>
<proteinExistence type="predicted"/>
<evidence type="ECO:0008006" key="4">
    <source>
        <dbReference type="Google" id="ProtNLM"/>
    </source>
</evidence>
<sequence length="379" mass="43029">MKNFRNAIYKHGHTIVVCMLVTTLVLAVITVRSGILDRTDFKQQDQLIPVDASDDQAIPMNLGVYVENIYNFSPNQKTFDAEGWVWLTWPQAAQDIFAVNGIPSSQMLDFVNSVNGWDFAMTPEHSEPIRLPNGNYYQNFRYSGHFYANELNFRQFPFQTLRLTQTFELNSEDEALNAKHVRLIPDTAESGTGEYIDIMGYITHGSEIKTFIHNYGTNFGLADSDGEPTKKISQIRFEVIYKKSITSSILELFLPLVTVMALVMFAPMLSSSLWDVRLGLPPMVLLTLIFLQQGYKTELPDLPYVTFLDTIYNLCYLTTLILFCLFMWGSNKLDEASDMERAKVIAQINAMDLRFQIGLTIALIGLGTINWFVVGTQTP</sequence>
<name>A0AA35XZ47_METCP</name>
<dbReference type="RefSeq" id="WP_017365045.1">
    <property type="nucleotide sequence ID" value="NZ_OX458332.1"/>
</dbReference>
<dbReference type="GO" id="GO:0016020">
    <property type="term" value="C:membrane"/>
    <property type="evidence" value="ECO:0007669"/>
    <property type="project" value="InterPro"/>
</dbReference>
<dbReference type="Proteomes" id="UP001158598">
    <property type="component" value="Chromosome"/>
</dbReference>
<organism evidence="2 3">
    <name type="scientific">Methylococcus capsulatus</name>
    <dbReference type="NCBI Taxonomy" id="414"/>
    <lineage>
        <taxon>Bacteria</taxon>
        <taxon>Pseudomonadati</taxon>
        <taxon>Pseudomonadota</taxon>
        <taxon>Gammaproteobacteria</taxon>
        <taxon>Methylococcales</taxon>
        <taxon>Methylococcaceae</taxon>
        <taxon>Methylococcus</taxon>
    </lineage>
</organism>
<evidence type="ECO:0000256" key="1">
    <source>
        <dbReference type="SAM" id="Phobius"/>
    </source>
</evidence>